<dbReference type="GO" id="GO:0016787">
    <property type="term" value="F:hydrolase activity"/>
    <property type="evidence" value="ECO:0007669"/>
    <property type="project" value="UniProtKB-KW"/>
</dbReference>
<name>A0A843QXR3_LIMFE</name>
<dbReference type="InterPro" id="IPR029058">
    <property type="entry name" value="AB_hydrolase_fold"/>
</dbReference>
<proteinExistence type="predicted"/>
<keyword evidence="2" id="KW-0378">Hydrolase</keyword>
<dbReference type="RefSeq" id="WP_152728243.1">
    <property type="nucleotide sequence ID" value="NZ_CALYNE010000086.1"/>
</dbReference>
<dbReference type="Proteomes" id="UP000466799">
    <property type="component" value="Unassembled WGS sequence"/>
</dbReference>
<accession>A0A843QXR3</accession>
<dbReference type="PANTHER" id="PTHR43194">
    <property type="entry name" value="HYDROLASE ALPHA/BETA FOLD FAMILY"/>
    <property type="match status" value="1"/>
</dbReference>
<organism evidence="2 3">
    <name type="scientific">Limosilactobacillus fermentum</name>
    <name type="common">Lactobacillus fermentum</name>
    <dbReference type="NCBI Taxonomy" id="1613"/>
    <lineage>
        <taxon>Bacteria</taxon>
        <taxon>Bacillati</taxon>
        <taxon>Bacillota</taxon>
        <taxon>Bacilli</taxon>
        <taxon>Lactobacillales</taxon>
        <taxon>Lactobacillaceae</taxon>
        <taxon>Limosilactobacillus</taxon>
    </lineage>
</organism>
<evidence type="ECO:0000313" key="3">
    <source>
        <dbReference type="Proteomes" id="UP000466799"/>
    </source>
</evidence>
<protein>
    <submittedName>
        <fullName evidence="2">Alpha/beta fold hydrolase</fullName>
    </submittedName>
</protein>
<dbReference type="EMBL" id="WHJL01000006">
    <property type="protein sequence ID" value="MPQ34598.1"/>
    <property type="molecule type" value="Genomic_DNA"/>
</dbReference>
<sequence length="260" mass="29303">MNLTTDDGVRLNYQQTGRGPSLIFLHGFGGYQQVWARQVDYFSSRGYQVTTYDQRNHGASQFDPNLTSIHRLSQDLKNVLSLPNIQEPVLIGHSMGASVIYDFLRQYPDYPLAGVVAVDQSPKLINTPSWPYGYMQVTRTNYRQGLLHLGCSETLNGIDPYVFDLLKVARQQYPFNRDANQELVADVARQDYRSTLAKTKVPTLLVTANQSPFYRGKYAQVAKDNPVISHVAINQGGHVIMAEKVGAFNQVVEDFLKKLN</sequence>
<dbReference type="Pfam" id="PF12697">
    <property type="entry name" value="Abhydrolase_6"/>
    <property type="match status" value="1"/>
</dbReference>
<evidence type="ECO:0000313" key="2">
    <source>
        <dbReference type="EMBL" id="MPQ34598.1"/>
    </source>
</evidence>
<reference evidence="2 3" key="1">
    <citation type="submission" date="2019-10" db="EMBL/GenBank/DDBJ databases">
        <title>Genome Sequencing and assembly of Lactobacillus fermentum I2, a lactic acid bacteria.</title>
        <authorList>
            <person name="Lopes L.S."/>
            <person name="Persinoti G.F."/>
            <person name="Riano-Pachon D.M."/>
            <person name="Labate C.A."/>
        </authorList>
    </citation>
    <scope>NUCLEOTIDE SEQUENCE [LARGE SCALE GENOMIC DNA]</scope>
    <source>
        <strain evidence="2 3">I2</strain>
    </source>
</reference>
<dbReference type="Gene3D" id="3.40.50.1820">
    <property type="entry name" value="alpha/beta hydrolase"/>
    <property type="match status" value="1"/>
</dbReference>
<gene>
    <name evidence="2" type="ORF">GC247_01390</name>
</gene>
<dbReference type="InterPro" id="IPR050228">
    <property type="entry name" value="Carboxylesterase_BioH"/>
</dbReference>
<evidence type="ECO:0000259" key="1">
    <source>
        <dbReference type="Pfam" id="PF12697"/>
    </source>
</evidence>
<dbReference type="SUPFAM" id="SSF53474">
    <property type="entry name" value="alpha/beta-Hydrolases"/>
    <property type="match status" value="1"/>
</dbReference>
<dbReference type="AlphaFoldDB" id="A0A843QXR3"/>
<comment type="caution">
    <text evidence="2">The sequence shown here is derived from an EMBL/GenBank/DDBJ whole genome shotgun (WGS) entry which is preliminary data.</text>
</comment>
<dbReference type="InterPro" id="IPR000073">
    <property type="entry name" value="AB_hydrolase_1"/>
</dbReference>
<dbReference type="PANTHER" id="PTHR43194:SF2">
    <property type="entry name" value="PEROXISOMAL MEMBRANE PROTEIN LPX1"/>
    <property type="match status" value="1"/>
</dbReference>
<feature type="domain" description="AB hydrolase-1" evidence="1">
    <location>
        <begin position="22"/>
        <end position="243"/>
    </location>
</feature>